<dbReference type="PRINTS" id="PR00109">
    <property type="entry name" value="TYRKINASE"/>
</dbReference>
<protein>
    <submittedName>
        <fullName evidence="3">Serine/threonine-protein kinase mos</fullName>
    </submittedName>
</protein>
<keyword evidence="3" id="KW-0418">Kinase</keyword>
<evidence type="ECO:0000313" key="4">
    <source>
        <dbReference type="Proteomes" id="UP000236333"/>
    </source>
</evidence>
<sequence>MAQITSLDMEQATKQAITAACGAVAMAAGHPGSCGLLRLRNICACLDDTLGAGGTQAWILVFGAGGHTIRTACAFSADAPPIACDLAHSAALYDSLCQENAWTVIRKRPNDPSSLYSGHRNTPTAQLLVETWPAGSLPALEAGDTLALPLHRQYGQPGGALLMGAASCCFAQEAAAGEAEDGIRRSNIDLEMGLQRGWLDASGKWMKLAGQQQQELPKASALMQGVASEALRLAQFIGLAVFGDATQAASLVQVVFGALRTALTSHPILSAEWGHLTDPHRHEQPRQHRDSTSTGGMTYGTLNSPRTGGAPRGNQLAREVSVRRVAAISSQLARLRDSKSGKQASSLAGGSEDAVGPSGYSGDQALFAQTSRIALGMASCPVLEVEEAAGLRPLELLVSSARNRITAMAFGSEGGEAARLTASQDLAAVQLHEVIGRGGQGVIFRGALHGLECAVKVLEHGGLAPLEHEGVDEASLEAAGGARGQFDGGRHEPYREAAAGRNELGTSPRGVEHIRQAKRGALEVAVFAQFSEVMVAQRKLAKGGHTLRLCALDDPVAVANSINGKTAGPRNSVLCLEYCDCGSLADAVRRGDFRLPGSGSEEGPMWPSLVPLYTSLLEVALSLRYLHSRRLVHCDLKPQNVLLKSTTRDARGWSCKLSDFGCVRLMDETGGDGQPGFTATMVCGTVPYMSPGRLQGPAIDIYSFGVLMWELMHGRAPFGDVNWKDVPALVVRQGARPVFHPLAPQEYSALASRCWSPYPEQRPVTGQLVLKLQRLLTAAQASDTAALTQWQQLHPSLATAQVPANARTLSGTASGAGGAACSLV</sequence>
<feature type="region of interest" description="Disordered" evidence="1">
    <location>
        <begin position="337"/>
        <end position="357"/>
    </location>
</feature>
<dbReference type="GO" id="GO:0005524">
    <property type="term" value="F:ATP binding"/>
    <property type="evidence" value="ECO:0007669"/>
    <property type="project" value="InterPro"/>
</dbReference>
<dbReference type="EMBL" id="PGGS01000398">
    <property type="protein sequence ID" value="PNH04340.1"/>
    <property type="molecule type" value="Genomic_DNA"/>
</dbReference>
<name>A0A2J7ZVQ5_9CHLO</name>
<evidence type="ECO:0000259" key="2">
    <source>
        <dbReference type="PROSITE" id="PS50011"/>
    </source>
</evidence>
<dbReference type="PANTHER" id="PTHR44329:SF214">
    <property type="entry name" value="PROTEIN KINASE DOMAIN-CONTAINING PROTEIN"/>
    <property type="match status" value="1"/>
</dbReference>
<comment type="caution">
    <text evidence="3">The sequence shown here is derived from an EMBL/GenBank/DDBJ whole genome shotgun (WGS) entry which is preliminary data.</text>
</comment>
<dbReference type="Proteomes" id="UP000236333">
    <property type="component" value="Unassembled WGS sequence"/>
</dbReference>
<feature type="domain" description="Protein kinase" evidence="2">
    <location>
        <begin position="429"/>
        <end position="776"/>
    </location>
</feature>
<dbReference type="AlphaFoldDB" id="A0A2J7ZVQ5"/>
<gene>
    <name evidence="3" type="ORF">TSOC_009532</name>
</gene>
<dbReference type="SMART" id="SM00220">
    <property type="entry name" value="S_TKc"/>
    <property type="match status" value="1"/>
</dbReference>
<dbReference type="SUPFAM" id="SSF56112">
    <property type="entry name" value="Protein kinase-like (PK-like)"/>
    <property type="match status" value="1"/>
</dbReference>
<dbReference type="Gene3D" id="1.10.510.10">
    <property type="entry name" value="Transferase(Phosphotransferase) domain 1"/>
    <property type="match status" value="1"/>
</dbReference>
<dbReference type="InterPro" id="IPR008271">
    <property type="entry name" value="Ser/Thr_kinase_AS"/>
</dbReference>
<evidence type="ECO:0000256" key="1">
    <source>
        <dbReference type="SAM" id="MobiDB-lite"/>
    </source>
</evidence>
<accession>A0A2J7ZVQ5</accession>
<dbReference type="InterPro" id="IPR011009">
    <property type="entry name" value="Kinase-like_dom_sf"/>
</dbReference>
<dbReference type="GO" id="GO:0004674">
    <property type="term" value="F:protein serine/threonine kinase activity"/>
    <property type="evidence" value="ECO:0007669"/>
    <property type="project" value="TreeGrafter"/>
</dbReference>
<reference evidence="3 4" key="1">
    <citation type="journal article" date="2017" name="Mol. Biol. Evol.">
        <title>The 4-celled Tetrabaena socialis nuclear genome reveals the essential components for genetic control of cell number at the origin of multicellularity in the volvocine lineage.</title>
        <authorList>
            <person name="Featherston J."/>
            <person name="Arakaki Y."/>
            <person name="Hanschen E.R."/>
            <person name="Ferris P.J."/>
            <person name="Michod R.E."/>
            <person name="Olson B.J.S.C."/>
            <person name="Nozaki H."/>
            <person name="Durand P.M."/>
        </authorList>
    </citation>
    <scope>NUCLEOTIDE SEQUENCE [LARGE SCALE GENOMIC DNA]</scope>
    <source>
        <strain evidence="3 4">NIES-571</strain>
    </source>
</reference>
<dbReference type="InterPro" id="IPR000719">
    <property type="entry name" value="Prot_kinase_dom"/>
</dbReference>
<dbReference type="InterPro" id="IPR051681">
    <property type="entry name" value="Ser/Thr_Kinases-Pseudokinases"/>
</dbReference>
<dbReference type="PROSITE" id="PS00108">
    <property type="entry name" value="PROTEIN_KINASE_ST"/>
    <property type="match status" value="1"/>
</dbReference>
<organism evidence="3 4">
    <name type="scientific">Tetrabaena socialis</name>
    <dbReference type="NCBI Taxonomy" id="47790"/>
    <lineage>
        <taxon>Eukaryota</taxon>
        <taxon>Viridiplantae</taxon>
        <taxon>Chlorophyta</taxon>
        <taxon>core chlorophytes</taxon>
        <taxon>Chlorophyceae</taxon>
        <taxon>CS clade</taxon>
        <taxon>Chlamydomonadales</taxon>
        <taxon>Tetrabaenaceae</taxon>
        <taxon>Tetrabaena</taxon>
    </lineage>
</organism>
<feature type="compositionally biased region" description="Basic and acidic residues" evidence="1">
    <location>
        <begin position="278"/>
        <end position="291"/>
    </location>
</feature>
<proteinExistence type="predicted"/>
<evidence type="ECO:0000313" key="3">
    <source>
        <dbReference type="EMBL" id="PNH04340.1"/>
    </source>
</evidence>
<dbReference type="OrthoDB" id="4062651at2759"/>
<feature type="compositionally biased region" description="Polar residues" evidence="1">
    <location>
        <begin position="292"/>
        <end position="306"/>
    </location>
</feature>
<feature type="region of interest" description="Disordered" evidence="1">
    <location>
        <begin position="278"/>
        <end position="316"/>
    </location>
</feature>
<keyword evidence="4" id="KW-1185">Reference proteome</keyword>
<dbReference type="PROSITE" id="PS50011">
    <property type="entry name" value="PROTEIN_KINASE_DOM"/>
    <property type="match status" value="1"/>
</dbReference>
<dbReference type="InterPro" id="IPR001245">
    <property type="entry name" value="Ser-Thr/Tyr_kinase_cat_dom"/>
</dbReference>
<keyword evidence="3" id="KW-0808">Transferase</keyword>
<dbReference type="PANTHER" id="PTHR44329">
    <property type="entry name" value="SERINE/THREONINE-PROTEIN KINASE TNNI3K-RELATED"/>
    <property type="match status" value="1"/>
</dbReference>
<dbReference type="Pfam" id="PF00069">
    <property type="entry name" value="Pkinase"/>
    <property type="match status" value="1"/>
</dbReference>